<evidence type="ECO:0000313" key="3">
    <source>
        <dbReference type="EMBL" id="TQN07002.1"/>
    </source>
</evidence>
<dbReference type="PROSITE" id="PS51534">
    <property type="entry name" value="SEFIR"/>
    <property type="match status" value="1"/>
</dbReference>
<comment type="caution">
    <text evidence="3">The sequence shown here is derived from an EMBL/GenBank/DDBJ whole genome shotgun (WGS) entry which is preliminary data.</text>
</comment>
<dbReference type="AlphaFoldDB" id="A0A543LI32"/>
<gene>
    <name evidence="3" type="ORF">BDD18_0081</name>
</gene>
<evidence type="ECO:0000313" key="4">
    <source>
        <dbReference type="Proteomes" id="UP000316993"/>
    </source>
</evidence>
<accession>A0A543LI32</accession>
<name>A0A543LI32_9BURK</name>
<dbReference type="InterPro" id="IPR035897">
    <property type="entry name" value="Toll_tir_struct_dom_sf"/>
</dbReference>
<dbReference type="InterPro" id="IPR000157">
    <property type="entry name" value="TIR_dom"/>
</dbReference>
<dbReference type="EMBL" id="VFPV01000001">
    <property type="protein sequence ID" value="TQN07002.1"/>
    <property type="molecule type" value="Genomic_DNA"/>
</dbReference>
<protein>
    <submittedName>
        <fullName evidence="3">SEFIR domain-containing protein</fullName>
    </submittedName>
</protein>
<sequence>MDLATSLRNHGIDAILDKWDLKPGQDKYVFMESMVVDTEVLKVLVLCDRKYQEKANNRAGGVGTESQIISQELYGKVQQTKFIPIVCEYDDDGQPCLPVFMKGLIYIDVSSEERYGEGLDQLLRLIYEQPFHQKPKLGGAPAFVSNGGTSYVRELGPQSVPSKTASPTDRDWRAF</sequence>
<feature type="region of interest" description="Disordered" evidence="1">
    <location>
        <begin position="154"/>
        <end position="175"/>
    </location>
</feature>
<organism evidence="3 4">
    <name type="scientific">Acidovorax temperans</name>
    <dbReference type="NCBI Taxonomy" id="80878"/>
    <lineage>
        <taxon>Bacteria</taxon>
        <taxon>Pseudomonadati</taxon>
        <taxon>Pseudomonadota</taxon>
        <taxon>Betaproteobacteria</taxon>
        <taxon>Burkholderiales</taxon>
        <taxon>Comamonadaceae</taxon>
        <taxon>Acidovorax</taxon>
    </lineage>
</organism>
<evidence type="ECO:0000256" key="1">
    <source>
        <dbReference type="SAM" id="MobiDB-lite"/>
    </source>
</evidence>
<dbReference type="Gene3D" id="3.40.50.10140">
    <property type="entry name" value="Toll/interleukin-1 receptor homology (TIR) domain"/>
    <property type="match status" value="1"/>
</dbReference>
<feature type="domain" description="SEFIR" evidence="2">
    <location>
        <begin position="1"/>
        <end position="118"/>
    </location>
</feature>
<dbReference type="GO" id="GO:0007165">
    <property type="term" value="P:signal transduction"/>
    <property type="evidence" value="ECO:0007669"/>
    <property type="project" value="InterPro"/>
</dbReference>
<dbReference type="Proteomes" id="UP000316993">
    <property type="component" value="Unassembled WGS sequence"/>
</dbReference>
<proteinExistence type="predicted"/>
<dbReference type="Pfam" id="PF13676">
    <property type="entry name" value="TIR_2"/>
    <property type="match status" value="1"/>
</dbReference>
<dbReference type="InterPro" id="IPR013568">
    <property type="entry name" value="SEFIR_dom"/>
</dbReference>
<evidence type="ECO:0000259" key="2">
    <source>
        <dbReference type="PROSITE" id="PS51534"/>
    </source>
</evidence>
<reference evidence="3 4" key="1">
    <citation type="submission" date="2019-06" db="EMBL/GenBank/DDBJ databases">
        <title>Genomic Encyclopedia of Archaeal and Bacterial Type Strains, Phase II (KMG-II): from individual species to whole genera.</title>
        <authorList>
            <person name="Goeker M."/>
        </authorList>
    </citation>
    <scope>NUCLEOTIDE SEQUENCE [LARGE SCALE GENOMIC DNA]</scope>
    <source>
        <strain evidence="3 4">DSM 7270</strain>
    </source>
</reference>